<dbReference type="eggNOG" id="ENOG5030YV0">
    <property type="taxonomic scope" value="Bacteria"/>
</dbReference>
<keyword evidence="2" id="KW-1185">Reference proteome</keyword>
<sequence>MKSLKEYCLILFFTFSIFGCKDSNVEKKEEIKPQKENSNLNFDKVLKINDYVVGISEAGYLFTTSYDNGVYYEPKRGNDLGNLVTFLIPKDFLFFQKHSKYIKDDEYEPLEEYINKLSIEEYKKAFDIYVFLVDKKYLVPTPGYDSPYDYTKKYQTDLYQFKDNSWQKIESFNVDNEKMGNKENLWRREFIEKKSKELQTAFFNSISKLKIDDSWYRDYGVPLDAYEPNYSYVYYIKVAKDSSYIVERPLKDLLVPYQNGDTLFLYHKQCLLYDSKYLNNEKIPEVKIVKVKDKYYVTSEVFDLKNSISTKPEKYGFPVHESK</sequence>
<dbReference type="RefSeq" id="WP_035684707.1">
    <property type="nucleotide sequence ID" value="NZ_JPRL01000001.1"/>
</dbReference>
<proteinExistence type="predicted"/>
<dbReference type="OrthoDB" id="1338239at2"/>
<dbReference type="Proteomes" id="UP000028715">
    <property type="component" value="Unassembled WGS sequence"/>
</dbReference>
<organism evidence="1 2">
    <name type="scientific">Flavobacterium reichenbachii</name>
    <dbReference type="NCBI Taxonomy" id="362418"/>
    <lineage>
        <taxon>Bacteria</taxon>
        <taxon>Pseudomonadati</taxon>
        <taxon>Bacteroidota</taxon>
        <taxon>Flavobacteriia</taxon>
        <taxon>Flavobacteriales</taxon>
        <taxon>Flavobacteriaceae</taxon>
        <taxon>Flavobacterium</taxon>
    </lineage>
</organism>
<protein>
    <recommendedName>
        <fullName evidence="3">Lipoprotein</fullName>
    </recommendedName>
</protein>
<name>A0A085ZPP4_9FLAO</name>
<evidence type="ECO:0008006" key="3">
    <source>
        <dbReference type="Google" id="ProtNLM"/>
    </source>
</evidence>
<accession>A0A085ZPP4</accession>
<evidence type="ECO:0000313" key="2">
    <source>
        <dbReference type="Proteomes" id="UP000028715"/>
    </source>
</evidence>
<reference evidence="1 2" key="1">
    <citation type="submission" date="2014-07" db="EMBL/GenBank/DDBJ databases">
        <title>Genome of Flavobacterium reichenbachii LMG 25512.</title>
        <authorList>
            <person name="Stropko S.J."/>
            <person name="Pipes S.E."/>
            <person name="Newman J.D."/>
        </authorList>
    </citation>
    <scope>NUCLEOTIDE SEQUENCE [LARGE SCALE GENOMIC DNA]</scope>
    <source>
        <strain evidence="1 2">LMG 25512</strain>
    </source>
</reference>
<dbReference type="PROSITE" id="PS51257">
    <property type="entry name" value="PROKAR_LIPOPROTEIN"/>
    <property type="match status" value="1"/>
</dbReference>
<evidence type="ECO:0000313" key="1">
    <source>
        <dbReference type="EMBL" id="KFF06408.1"/>
    </source>
</evidence>
<gene>
    <name evidence="1" type="ORF">IW19_13195</name>
</gene>
<dbReference type="AlphaFoldDB" id="A0A085ZPP4"/>
<comment type="caution">
    <text evidence="1">The sequence shown here is derived from an EMBL/GenBank/DDBJ whole genome shotgun (WGS) entry which is preliminary data.</text>
</comment>
<dbReference type="EMBL" id="JPRL01000001">
    <property type="protein sequence ID" value="KFF06408.1"/>
    <property type="molecule type" value="Genomic_DNA"/>
</dbReference>